<evidence type="ECO:0000256" key="13">
    <source>
        <dbReference type="ARBA" id="ARBA00048064"/>
    </source>
</evidence>
<evidence type="ECO:0000256" key="10">
    <source>
        <dbReference type="ARBA" id="ARBA00022989"/>
    </source>
</evidence>
<comment type="pathway">
    <text evidence="2">Protein modification; protein glycosylation.</text>
</comment>
<evidence type="ECO:0000256" key="6">
    <source>
        <dbReference type="ARBA" id="ARBA00022676"/>
    </source>
</evidence>
<comment type="subcellular location">
    <subcellularLocation>
        <location evidence="1">Endoplasmic reticulum membrane</location>
        <topology evidence="1">Multi-pass membrane protein</topology>
    </subcellularLocation>
</comment>
<feature type="transmembrane region" description="Helical" evidence="14">
    <location>
        <begin position="264"/>
        <end position="283"/>
    </location>
</feature>
<evidence type="ECO:0000256" key="14">
    <source>
        <dbReference type="PIRNR" id="PIRNR028810"/>
    </source>
</evidence>
<comment type="caution">
    <text evidence="16">The sequence shown here is derived from an EMBL/GenBank/DDBJ whole genome shotgun (WGS) entry which is preliminary data.</text>
</comment>
<evidence type="ECO:0000256" key="12">
    <source>
        <dbReference type="ARBA" id="ARBA00044727"/>
    </source>
</evidence>
<dbReference type="PANTHER" id="PTHR12989:SF10">
    <property type="entry name" value="DOL-P-GLC:GLC(2)MAN(9)GLCNAC(2)-PP-DOL ALPHA-1,2-GLUCOSYLTRANSFERASE-RELATED"/>
    <property type="match status" value="1"/>
</dbReference>
<feature type="transmembrane region" description="Helical" evidence="14">
    <location>
        <begin position="228"/>
        <end position="244"/>
    </location>
</feature>
<evidence type="ECO:0000313" key="17">
    <source>
        <dbReference type="Proteomes" id="UP001175271"/>
    </source>
</evidence>
<evidence type="ECO:0000256" key="9">
    <source>
        <dbReference type="ARBA" id="ARBA00022824"/>
    </source>
</evidence>
<keyword evidence="17" id="KW-1185">Reference proteome</keyword>
<dbReference type="GO" id="GO:0006488">
    <property type="term" value="P:dolichol-linked oligosaccharide biosynthetic process"/>
    <property type="evidence" value="ECO:0007669"/>
    <property type="project" value="UniProtKB-UniRule"/>
</dbReference>
<protein>
    <recommendedName>
        <fullName evidence="5 14">Dol-P-Glc:Glc(2)Man(9)GlcNAc(2)-PP-Dol alpha-1,2-glucosyltransferase</fullName>
        <ecNumber evidence="4 14">2.4.1.256</ecNumber>
    </recommendedName>
</protein>
<evidence type="ECO:0000256" key="7">
    <source>
        <dbReference type="ARBA" id="ARBA00022679"/>
    </source>
</evidence>
<dbReference type="EMBL" id="JAUCMV010000001">
    <property type="protein sequence ID" value="KAK0425095.1"/>
    <property type="molecule type" value="Genomic_DNA"/>
</dbReference>
<keyword evidence="8 14" id="KW-0812">Transmembrane</keyword>
<reference evidence="16" key="1">
    <citation type="submission" date="2023-06" db="EMBL/GenBank/DDBJ databases">
        <title>Genomic analysis of the entomopathogenic nematode Steinernema hermaphroditum.</title>
        <authorList>
            <person name="Schwarz E.M."/>
            <person name="Heppert J.K."/>
            <person name="Baniya A."/>
            <person name="Schwartz H.T."/>
            <person name="Tan C.-H."/>
            <person name="Antoshechkin I."/>
            <person name="Sternberg P.W."/>
            <person name="Goodrich-Blair H."/>
            <person name="Dillman A.R."/>
        </authorList>
    </citation>
    <scope>NUCLEOTIDE SEQUENCE</scope>
    <source>
        <strain evidence="16">PS9179</strain>
        <tissue evidence="16">Whole animal</tissue>
    </source>
</reference>
<dbReference type="PANTHER" id="PTHR12989">
    <property type="entry name" value="ALPHA-1,2-GLUCOSYLTRANSFERASE ALG10"/>
    <property type="match status" value="1"/>
</dbReference>
<comment type="catalytic activity">
    <reaction evidence="13">
        <text>an alpha-D-Glc-(1-&gt;3)-alpha-D-Glc-(1-&gt;3)-alpha-D-Man-(1-&gt;2)-alpha-D-Man-(1-&gt;2)-alpha-D-Man-(1-&gt;3)-[alpha-D-Man-(1-&gt;2)-alpha-D-Man-(1-&gt;3)-[alpha-D-Man-(1-&gt;2)-alpha-D-Man-(1-&gt;6)]-alpha-D-Man-(1-&gt;6)]-beta-D-Man-(1-&gt;4)-beta-D-GlcNAc-(1-&gt;4)-alpha-D-GlcNAc-diphospho-di-trans,poly-cis-dolichol + a di-trans,poly-cis-dolichyl beta-D-glucosyl phosphate = a alpha-D-Glc-(1-&gt;2)-alpha-D-Glc-(1-&gt;3)-alpha-D-Glc-(1-&gt;3)-alpha-D-Man-(1-&gt;2)-alpha-D-Man-(1-&gt;2)-alpha-D-Man-(1-&gt;3)-[alpha-D-Man-(1-&gt;2)-alpha-D-Man-(1-&gt;3)-[alpha-D-Man-(1-&gt;2)-alpha-D-Man-(1-&gt;6)]-alpha-D-Man-(1-&gt;6)]-beta-D-Man-(1-&gt;4)-beta-D-GlcNAc-(1-&gt;4)-alpha-D-GlcNAc-diphospho-di-trans,poly-cis-dolichol + a di-trans,poly-cis-dolichyl phosphate + H(+)</text>
        <dbReference type="Rhea" id="RHEA:29543"/>
        <dbReference type="Rhea" id="RHEA-COMP:19498"/>
        <dbReference type="Rhea" id="RHEA-COMP:19502"/>
        <dbReference type="Rhea" id="RHEA-COMP:19512"/>
        <dbReference type="Rhea" id="RHEA-COMP:19522"/>
        <dbReference type="ChEBI" id="CHEBI:15378"/>
        <dbReference type="ChEBI" id="CHEBI:57525"/>
        <dbReference type="ChEBI" id="CHEBI:57683"/>
        <dbReference type="ChEBI" id="CHEBI:132522"/>
        <dbReference type="ChEBI" id="CHEBI:132523"/>
        <dbReference type="EC" id="2.4.1.256"/>
    </reaction>
    <physiologicalReaction direction="left-to-right" evidence="13">
        <dbReference type="Rhea" id="RHEA:29544"/>
    </physiologicalReaction>
</comment>
<feature type="transmembrane region" description="Helical" evidence="14">
    <location>
        <begin position="59"/>
        <end position="87"/>
    </location>
</feature>
<keyword evidence="7" id="KW-0808">Transferase</keyword>
<evidence type="ECO:0000256" key="5">
    <source>
        <dbReference type="ARBA" id="ARBA00018512"/>
    </source>
</evidence>
<feature type="transmembrane region" description="Helical" evidence="14">
    <location>
        <begin position="188"/>
        <end position="207"/>
    </location>
</feature>
<keyword evidence="10 14" id="KW-1133">Transmembrane helix</keyword>
<gene>
    <name evidence="16" type="ORF">QR680_009026</name>
</gene>
<evidence type="ECO:0000256" key="3">
    <source>
        <dbReference type="ARBA" id="ARBA00010600"/>
    </source>
</evidence>
<evidence type="ECO:0000256" key="1">
    <source>
        <dbReference type="ARBA" id="ARBA00004477"/>
    </source>
</evidence>
<feature type="transmembrane region" description="Helical" evidence="14">
    <location>
        <begin position="120"/>
        <end position="138"/>
    </location>
</feature>
<comment type="similarity">
    <text evidence="3 14">Belongs to the ALG10 glucosyltransferase family.</text>
</comment>
<keyword evidence="6 14" id="KW-0328">Glycosyltransferase</keyword>
<evidence type="ECO:0000256" key="11">
    <source>
        <dbReference type="ARBA" id="ARBA00023136"/>
    </source>
</evidence>
<dbReference type="Proteomes" id="UP001175271">
    <property type="component" value="Unassembled WGS sequence"/>
</dbReference>
<dbReference type="AlphaFoldDB" id="A0AA39IIS4"/>
<keyword evidence="15" id="KW-0732">Signal</keyword>
<comment type="function">
    <text evidence="12">Dol-P-Glc:Glc(2)Man(9)GlcNAc(2)-PP-Dol alpha-1,2-glucosyltransferase that operates in the biosynthetic pathway of dolichol-linked oligosaccharides, the glycan precursors employed in protein asparagine (N)-glycosylation. The assembly of dolichol-linked oligosaccharides begins on the cytosolic side of the endoplasmic reticulum membrane and finishes in its lumen. The sequential addition of sugars to dolichol pyrophosphate produces dolichol-linked oligosaccharides containing fourteen sugars, including two GlcNAcs, nine mannoses and three glucoses. Once assembled, the oligosaccharide is transferred from the lipid to nascent proteins by oligosaccharyltransferases. In the lumen of the endoplasmic reticulum, adds the third and last glucose residue from dolichyl phosphate glucose (Dol-P-Glc) onto the lipid-linked oligosaccharide intermediate Glc(2)Man(9)GlcNAc(2)-PP-Dol to produce Glc(3)Man(9)GlcNAc(2)-PP-Dol.</text>
</comment>
<dbReference type="Pfam" id="PF04922">
    <property type="entry name" value="DIE2_ALG10"/>
    <property type="match status" value="2"/>
</dbReference>
<name>A0AA39IIS4_9BILA</name>
<feature type="signal peptide" evidence="15">
    <location>
        <begin position="1"/>
        <end position="17"/>
    </location>
</feature>
<feature type="chain" id="PRO_5041235712" description="Dol-P-Glc:Glc(2)Man(9)GlcNAc(2)-PP-Dol alpha-1,2-glucosyltransferase" evidence="15">
    <location>
        <begin position="18"/>
        <end position="409"/>
    </location>
</feature>
<comment type="caution">
    <text evidence="14">Lacks conserved residue(s) required for the propagation of feature annotation.</text>
</comment>
<proteinExistence type="inferred from homology"/>
<evidence type="ECO:0000256" key="4">
    <source>
        <dbReference type="ARBA" id="ARBA00011967"/>
    </source>
</evidence>
<dbReference type="EC" id="2.4.1.256" evidence="4 14"/>
<evidence type="ECO:0000313" key="16">
    <source>
        <dbReference type="EMBL" id="KAK0425095.1"/>
    </source>
</evidence>
<sequence length="409" mass="46882">MLVYFVAAVLTVLHGFAVHFTYQKVREPYMDEIFHMNLTRLYCSGDFSTWNPKITTPPALYLLATAFFCGAERYTNTLLVPIAFLVVYRLRLQLFPKSFAVADALAVMSVPVLLHSSLLFYTDLLSLATVLAGVSFGIDRKHLLSTLFFAIAVLTRQTNIVWASMFGLDTLVRCYRRSHPVGSLLRTIARLWSLVLLGIGFVVFVVVNQGIVLGDRSAHELKFHSMQVLYCSVFIVFSSAPHFLTHLPGLLRHIVSHPLRQLVFLVPIGLAIHFTSIDHPYLLADNRHIAFYVWQRFFRRHELLKYLYAPIYLFAITYALKSVRTVPRHVVLLATVALCAVLVPAHLLEPRYFIIPYVVWRLGTKTVHLWTVVLEMLFNVAVAGAVLYLFYFRPFEWPSEPGVKQRFMW</sequence>
<organism evidence="16 17">
    <name type="scientific">Steinernema hermaphroditum</name>
    <dbReference type="NCBI Taxonomy" id="289476"/>
    <lineage>
        <taxon>Eukaryota</taxon>
        <taxon>Metazoa</taxon>
        <taxon>Ecdysozoa</taxon>
        <taxon>Nematoda</taxon>
        <taxon>Chromadorea</taxon>
        <taxon>Rhabditida</taxon>
        <taxon>Tylenchina</taxon>
        <taxon>Panagrolaimomorpha</taxon>
        <taxon>Strongyloidoidea</taxon>
        <taxon>Steinernematidae</taxon>
        <taxon>Steinernema</taxon>
    </lineage>
</organism>
<dbReference type="GO" id="GO:0005789">
    <property type="term" value="C:endoplasmic reticulum membrane"/>
    <property type="evidence" value="ECO:0007669"/>
    <property type="project" value="UniProtKB-SubCell"/>
</dbReference>
<feature type="transmembrane region" description="Helical" evidence="14">
    <location>
        <begin position="326"/>
        <end position="348"/>
    </location>
</feature>
<keyword evidence="11 14" id="KW-0472">Membrane</keyword>
<dbReference type="GO" id="GO:0106073">
    <property type="term" value="F:dolichyl pyrophosphate Glc2Man9GlcNAc2 alpha-1,2-glucosyltransferase activity"/>
    <property type="evidence" value="ECO:0007669"/>
    <property type="project" value="UniProtKB-UniRule"/>
</dbReference>
<accession>A0AA39IIS4</accession>
<feature type="transmembrane region" description="Helical" evidence="14">
    <location>
        <begin position="147"/>
        <end position="168"/>
    </location>
</feature>
<evidence type="ECO:0000256" key="15">
    <source>
        <dbReference type="SAM" id="SignalP"/>
    </source>
</evidence>
<dbReference type="InterPro" id="IPR016900">
    <property type="entry name" value="Alg10"/>
</dbReference>
<dbReference type="PIRSF" id="PIRSF028810">
    <property type="entry name" value="Alpha1_2_glucosyltferase_Alg10"/>
    <property type="match status" value="1"/>
</dbReference>
<evidence type="ECO:0000256" key="8">
    <source>
        <dbReference type="ARBA" id="ARBA00022692"/>
    </source>
</evidence>
<evidence type="ECO:0000256" key="2">
    <source>
        <dbReference type="ARBA" id="ARBA00004922"/>
    </source>
</evidence>
<feature type="transmembrane region" description="Helical" evidence="14">
    <location>
        <begin position="369"/>
        <end position="391"/>
    </location>
</feature>
<keyword evidence="9" id="KW-0256">Endoplasmic reticulum</keyword>
<feature type="transmembrane region" description="Helical" evidence="14">
    <location>
        <begin position="303"/>
        <end position="320"/>
    </location>
</feature>